<feature type="domain" description="Carbohydrate kinase FGGY C-terminal" evidence="10">
    <location>
        <begin position="291"/>
        <end position="488"/>
    </location>
</feature>
<reference evidence="11 12" key="1">
    <citation type="submission" date="2020-04" db="EMBL/GenBank/DDBJ databases">
        <title>Antimicrobial susceptibility and clonality of vaginal-derived multi-drug resistant Mobiluncus isolates in China.</title>
        <authorList>
            <person name="Zhang X."/>
        </authorList>
    </citation>
    <scope>NUCLEOTIDE SEQUENCE [LARGE SCALE GENOMIC DNA]</scope>
    <source>
        <strain evidence="11 12">12</strain>
    </source>
</reference>
<dbReference type="EMBL" id="JABCUS010000009">
    <property type="protein sequence ID" value="NMX03323.1"/>
    <property type="molecule type" value="Genomic_DNA"/>
</dbReference>
<dbReference type="InterPro" id="IPR000577">
    <property type="entry name" value="Carb_kinase_FGGY"/>
</dbReference>
<dbReference type="PANTHER" id="PTHR43435">
    <property type="entry name" value="RIBULOKINASE"/>
    <property type="match status" value="1"/>
</dbReference>
<dbReference type="RefSeq" id="WP_169762542.1">
    <property type="nucleotide sequence ID" value="NZ_JABCUS010000009.1"/>
</dbReference>
<dbReference type="UniPathway" id="UPA00145">
    <property type="reaction ID" value="UER00566"/>
</dbReference>
<accession>A0A7Y0UTV0</accession>
<comment type="similarity">
    <text evidence="8">Belongs to the ribulokinase family.</text>
</comment>
<dbReference type="GO" id="GO:0005737">
    <property type="term" value="C:cytoplasm"/>
    <property type="evidence" value="ECO:0007669"/>
    <property type="project" value="TreeGrafter"/>
</dbReference>
<dbReference type="InterPro" id="IPR005929">
    <property type="entry name" value="Ribulokinase"/>
</dbReference>
<evidence type="ECO:0000256" key="7">
    <source>
        <dbReference type="NCBIfam" id="TIGR01234"/>
    </source>
</evidence>
<dbReference type="NCBIfam" id="TIGR01234">
    <property type="entry name" value="L-ribulokinase"/>
    <property type="match status" value="1"/>
</dbReference>
<comment type="catalytic activity">
    <reaction evidence="8">
        <text>L-ribulose + ATP = L-ribulose 5-phosphate + ADP + H(+)</text>
        <dbReference type="Rhea" id="RHEA:22072"/>
        <dbReference type="ChEBI" id="CHEBI:15378"/>
        <dbReference type="ChEBI" id="CHEBI:16880"/>
        <dbReference type="ChEBI" id="CHEBI:30616"/>
        <dbReference type="ChEBI" id="CHEBI:58226"/>
        <dbReference type="ChEBI" id="CHEBI:456216"/>
        <dbReference type="EC" id="2.7.1.16"/>
    </reaction>
</comment>
<evidence type="ECO:0000256" key="8">
    <source>
        <dbReference type="RuleBase" id="RU003455"/>
    </source>
</evidence>
<keyword evidence="1 8" id="KW-0808">Transferase</keyword>
<keyword evidence="5 8" id="KW-0054">Arabinose catabolism</keyword>
<dbReference type="NCBIfam" id="NF003154">
    <property type="entry name" value="PRK04123.1"/>
    <property type="match status" value="1"/>
</dbReference>
<sequence>MTETKYLVGIDFGTLSGRAVVVRADTGAMVGTAVVDYPYGVMDERLTSADNQVLPPEFALQNPADYILVLRQAVPEAIKDAGIDPYDVVGIGVDCTSATVLATDKHAVPLCQKPQFVNNPHAWVKLWKHHGAQDQADRLVAAAKERGEEWLSRYGGVMSSELTLPKVLETFEKAREVYDAADYFVNLLDWLTWKLTGRLTFAAGDSGYKRNYQDGSYPSPEYLEAVSPGFGTMFQDKMDAPILPLGAKVGGLTSTAAALLGLPEGIAVTSGNIDAHVVVAGANAVNPGQLTAIMGTSNCYVVNSPELHEVPGTFGVVWGGGVDGAWGYESGQTAVGDIFAWFLDNCVPSKYEKMAETAGKTVHEILEELAAKQTIGAHGLIALDWHNGNRSILADSRLSGTILGLTLTTKAEDIYRALLESTCFGARVIIENLEKHGVAVDEIVAAGGLLKNQMYMQMLADITRKPITISLAPQTGALGAAVFAAVAAEIYPTAKEAAAAMAQVQHHAYTPNLEAARLYDVLFGFYQELHDHFGRGESEIMPRLKAFQAQQKAGNS</sequence>
<proteinExistence type="inferred from homology"/>
<dbReference type="GO" id="GO:0019569">
    <property type="term" value="P:L-arabinose catabolic process to D-xylulose 5-phosphate"/>
    <property type="evidence" value="ECO:0007669"/>
    <property type="project" value="UniProtKB-UniPathway"/>
</dbReference>
<comment type="pathway">
    <text evidence="8">Carbohydrate degradation; L-arabinose degradation via L-ribulose; D-xylulose 5-phosphate from L-arabinose (bacterial route): step 2/3.</text>
</comment>
<comment type="caution">
    <text evidence="11">The sequence shown here is derived from an EMBL/GenBank/DDBJ whole genome shotgun (WGS) entry which is preliminary data.</text>
</comment>
<evidence type="ECO:0000313" key="11">
    <source>
        <dbReference type="EMBL" id="NMX03323.1"/>
    </source>
</evidence>
<dbReference type="Pfam" id="PF00370">
    <property type="entry name" value="FGGY_N"/>
    <property type="match status" value="1"/>
</dbReference>
<protein>
    <recommendedName>
        <fullName evidence="7 8">Ribulokinase</fullName>
        <ecNumber evidence="7 8">2.7.1.16</ecNumber>
    </recommendedName>
</protein>
<organism evidence="11 12">
    <name type="scientific">Mobiluncus mulieris</name>
    <dbReference type="NCBI Taxonomy" id="2052"/>
    <lineage>
        <taxon>Bacteria</taxon>
        <taxon>Bacillati</taxon>
        <taxon>Actinomycetota</taxon>
        <taxon>Actinomycetes</taxon>
        <taxon>Actinomycetales</taxon>
        <taxon>Actinomycetaceae</taxon>
        <taxon>Mobiluncus</taxon>
    </lineage>
</organism>
<keyword evidence="3 8" id="KW-0418">Kinase</keyword>
<dbReference type="InterPro" id="IPR018483">
    <property type="entry name" value="Carb_kinase_FGGY_CS"/>
</dbReference>
<evidence type="ECO:0000259" key="10">
    <source>
        <dbReference type="Pfam" id="PF02782"/>
    </source>
</evidence>
<dbReference type="GO" id="GO:0019150">
    <property type="term" value="F:D-ribulokinase activity"/>
    <property type="evidence" value="ECO:0007669"/>
    <property type="project" value="TreeGrafter"/>
</dbReference>
<keyword evidence="4" id="KW-0067">ATP-binding</keyword>
<dbReference type="InterPro" id="IPR018484">
    <property type="entry name" value="FGGY_N"/>
</dbReference>
<dbReference type="InterPro" id="IPR043129">
    <property type="entry name" value="ATPase_NBD"/>
</dbReference>
<keyword evidence="2" id="KW-0547">Nucleotide-binding</keyword>
<dbReference type="EC" id="2.7.1.16" evidence="7 8"/>
<evidence type="ECO:0000256" key="1">
    <source>
        <dbReference type="ARBA" id="ARBA00022679"/>
    </source>
</evidence>
<dbReference type="CDD" id="cd07781">
    <property type="entry name" value="ASKHA_NBD_FGGY_L-RBK"/>
    <property type="match status" value="1"/>
</dbReference>
<dbReference type="AlphaFoldDB" id="A0A7Y0UTV0"/>
<dbReference type="PROSITE" id="PS00445">
    <property type="entry name" value="FGGY_KINASES_2"/>
    <property type="match status" value="1"/>
</dbReference>
<evidence type="ECO:0000313" key="12">
    <source>
        <dbReference type="Proteomes" id="UP000575397"/>
    </source>
</evidence>
<dbReference type="Pfam" id="PF02782">
    <property type="entry name" value="FGGY_C"/>
    <property type="match status" value="1"/>
</dbReference>
<name>A0A7Y0UTV0_9ACTO</name>
<dbReference type="PIRSF" id="PIRSF000538">
    <property type="entry name" value="GlpK"/>
    <property type="match status" value="1"/>
</dbReference>
<dbReference type="PANTHER" id="PTHR43435:SF4">
    <property type="entry name" value="FGGY CARBOHYDRATE KINASE DOMAIN-CONTAINING PROTEIN"/>
    <property type="match status" value="1"/>
</dbReference>
<evidence type="ECO:0000256" key="5">
    <source>
        <dbReference type="ARBA" id="ARBA00022935"/>
    </source>
</evidence>
<evidence type="ECO:0000256" key="6">
    <source>
        <dbReference type="ARBA" id="ARBA00023277"/>
    </source>
</evidence>
<dbReference type="GO" id="GO:0005524">
    <property type="term" value="F:ATP binding"/>
    <property type="evidence" value="ECO:0007669"/>
    <property type="project" value="UniProtKB-UniRule"/>
</dbReference>
<feature type="domain" description="Carbohydrate kinase FGGY N-terminal" evidence="9">
    <location>
        <begin position="6"/>
        <end position="277"/>
    </location>
</feature>
<evidence type="ECO:0000256" key="2">
    <source>
        <dbReference type="ARBA" id="ARBA00022741"/>
    </source>
</evidence>
<evidence type="ECO:0000256" key="4">
    <source>
        <dbReference type="ARBA" id="ARBA00022840"/>
    </source>
</evidence>
<evidence type="ECO:0000259" key="9">
    <source>
        <dbReference type="Pfam" id="PF00370"/>
    </source>
</evidence>
<gene>
    <name evidence="11" type="ORF">HHJ77_05160</name>
</gene>
<dbReference type="SUPFAM" id="SSF53067">
    <property type="entry name" value="Actin-like ATPase domain"/>
    <property type="match status" value="2"/>
</dbReference>
<keyword evidence="6 8" id="KW-0119">Carbohydrate metabolism</keyword>
<evidence type="ECO:0000256" key="3">
    <source>
        <dbReference type="ARBA" id="ARBA00022777"/>
    </source>
</evidence>
<dbReference type="GO" id="GO:0008741">
    <property type="term" value="F:ribulokinase activity"/>
    <property type="evidence" value="ECO:0007669"/>
    <property type="project" value="UniProtKB-UniRule"/>
</dbReference>
<dbReference type="InterPro" id="IPR018485">
    <property type="entry name" value="FGGY_C"/>
</dbReference>
<dbReference type="Gene3D" id="3.30.420.40">
    <property type="match status" value="2"/>
</dbReference>
<dbReference type="Proteomes" id="UP000575397">
    <property type="component" value="Unassembled WGS sequence"/>
</dbReference>